<dbReference type="Gene3D" id="3.90.1510.10">
    <property type="entry name" value="Glycerate kinase, domain 2"/>
    <property type="match status" value="1"/>
</dbReference>
<dbReference type="EMBL" id="BAABFX010000048">
    <property type="protein sequence ID" value="GAA4402668.1"/>
    <property type="molecule type" value="Genomic_DNA"/>
</dbReference>
<evidence type="ECO:0000313" key="6">
    <source>
        <dbReference type="Proteomes" id="UP001500390"/>
    </source>
</evidence>
<evidence type="ECO:0000256" key="1">
    <source>
        <dbReference type="ARBA" id="ARBA00006284"/>
    </source>
</evidence>
<keyword evidence="2 4" id="KW-0808">Transferase</keyword>
<comment type="similarity">
    <text evidence="1 4">Belongs to the glycerate kinase type-1 family.</text>
</comment>
<evidence type="ECO:0000313" key="5">
    <source>
        <dbReference type="EMBL" id="GAA4402668.1"/>
    </source>
</evidence>
<dbReference type="NCBIfam" id="TIGR00045">
    <property type="entry name" value="glycerate kinase"/>
    <property type="match status" value="1"/>
</dbReference>
<proteinExistence type="inferred from homology"/>
<dbReference type="PIRSF" id="PIRSF006078">
    <property type="entry name" value="GlxK"/>
    <property type="match status" value="1"/>
</dbReference>
<keyword evidence="6" id="KW-1185">Reference proteome</keyword>
<sequence length="418" mass="41156">MGRPARAPRVVVASDSFKGSLTSLEVGDAVRLGLLDVAPHAEVVVVPVADGGEGTVAAAVATGWHAVPVPVHGPTGAPVSATLVVRGTTALVEMADACGLGRLPDAVPAPLTASSRGLGEAIRGALDLGAAEIVVGVGGSASTDGGAGMLAALGARLLDADGVDLPDGGAALARLAHLDLSGLDPRLAGTRLVMAADVDSPLLGPTGAAEVFAPQKGATASDVTLLEAALAHWADVVESHPDVPTSTNRSLQVRAAGVPAVTYWSMGGRMPGAGAAGGVGFALLAVLGAEHCSGIDLVLDLVGLDAAMAAVPDPGGPGTGPKCADLVITGEGSLDAQTLTGKAVKGVAQRAAGHGIPAVAVCGCLDLDSTSLAAIGIRRAYPLSDLEPDRGRSIRSAASLLRLTAERIAVDWLSHPPG</sequence>
<dbReference type="Proteomes" id="UP001500390">
    <property type="component" value="Unassembled WGS sequence"/>
</dbReference>
<gene>
    <name evidence="5" type="ORF">GCM10023153_31940</name>
</gene>
<dbReference type="InterPro" id="IPR018193">
    <property type="entry name" value="Glyc_kinase_flavodox-like_fold"/>
</dbReference>
<evidence type="ECO:0000256" key="4">
    <source>
        <dbReference type="PIRNR" id="PIRNR006078"/>
    </source>
</evidence>
<reference evidence="6" key="1">
    <citation type="journal article" date="2019" name="Int. J. Syst. Evol. Microbiol.">
        <title>The Global Catalogue of Microorganisms (GCM) 10K type strain sequencing project: providing services to taxonomists for standard genome sequencing and annotation.</title>
        <authorList>
            <consortium name="The Broad Institute Genomics Platform"/>
            <consortium name="The Broad Institute Genome Sequencing Center for Infectious Disease"/>
            <person name="Wu L."/>
            <person name="Ma J."/>
        </authorList>
    </citation>
    <scope>NUCLEOTIDE SEQUENCE [LARGE SCALE GENOMIC DNA]</scope>
    <source>
        <strain evidence="6">JCM 17738</strain>
    </source>
</reference>
<dbReference type="PANTHER" id="PTHR21599:SF0">
    <property type="entry name" value="GLYCERATE KINASE"/>
    <property type="match status" value="1"/>
</dbReference>
<accession>A0ABP8KB06</accession>
<organism evidence="5 6">
    <name type="scientific">Ornithinibacter aureus</name>
    <dbReference type="NCBI Taxonomy" id="622664"/>
    <lineage>
        <taxon>Bacteria</taxon>
        <taxon>Bacillati</taxon>
        <taxon>Actinomycetota</taxon>
        <taxon>Actinomycetes</taxon>
        <taxon>Micrococcales</taxon>
        <taxon>Intrasporangiaceae</taxon>
        <taxon>Ornithinibacter</taxon>
    </lineage>
</organism>
<dbReference type="InterPro" id="IPR004381">
    <property type="entry name" value="Glycerate_kinase"/>
</dbReference>
<keyword evidence="3 4" id="KW-0418">Kinase</keyword>
<dbReference type="RefSeq" id="WP_211675472.1">
    <property type="nucleotide sequence ID" value="NZ_BAABFX010000048.1"/>
</dbReference>
<dbReference type="InterPro" id="IPR036129">
    <property type="entry name" value="Glycerate_kinase_sf"/>
</dbReference>
<protein>
    <submittedName>
        <fullName evidence="5">Glycerate kinase</fullName>
    </submittedName>
</protein>
<dbReference type="Pfam" id="PF02595">
    <property type="entry name" value="Gly_kinase"/>
    <property type="match status" value="1"/>
</dbReference>
<dbReference type="Gene3D" id="3.40.50.10350">
    <property type="entry name" value="Glycerate kinase, domain 1"/>
    <property type="match status" value="1"/>
</dbReference>
<name>A0ABP8KB06_9MICO</name>
<dbReference type="PANTHER" id="PTHR21599">
    <property type="entry name" value="GLYCERATE KINASE"/>
    <property type="match status" value="1"/>
</dbReference>
<evidence type="ECO:0000256" key="3">
    <source>
        <dbReference type="ARBA" id="ARBA00022777"/>
    </source>
</evidence>
<evidence type="ECO:0000256" key="2">
    <source>
        <dbReference type="ARBA" id="ARBA00022679"/>
    </source>
</evidence>
<comment type="caution">
    <text evidence="5">The sequence shown here is derived from an EMBL/GenBank/DDBJ whole genome shotgun (WGS) entry which is preliminary data.</text>
</comment>
<dbReference type="GO" id="GO:0016301">
    <property type="term" value="F:kinase activity"/>
    <property type="evidence" value="ECO:0007669"/>
    <property type="project" value="UniProtKB-KW"/>
</dbReference>
<dbReference type="InterPro" id="IPR018197">
    <property type="entry name" value="Glycerate_kinase_RE-like"/>
</dbReference>
<dbReference type="SUPFAM" id="SSF110738">
    <property type="entry name" value="Glycerate kinase I"/>
    <property type="match status" value="1"/>
</dbReference>